<proteinExistence type="predicted"/>
<reference evidence="3" key="1">
    <citation type="submission" date="2021-01" db="EMBL/GenBank/DDBJ databases">
        <authorList>
            <person name="Kaushik A."/>
        </authorList>
    </citation>
    <scope>NUCLEOTIDE SEQUENCE</scope>
    <source>
        <strain evidence="3">AG4-R118</strain>
    </source>
</reference>
<sequence length="628" mass="71620">MAQKFRLKDGLSRITRRDRTYESSQIEQERFALAQPKPKAASSAHLTHIEKEIATILVMGRSGSGKTQFIKTICPTLSEQKAKTLEVQPYPCTYYNREFRLVDTPGFDNMDISDVKALTKITQYLLHRDRIERGITGIIFLHPAGDILQSKTLQQNLDVLMTLFLGEEVHRLTILVTPGNIQRLDLQAAVDRFYQYDSRVFEKLRKGAVVRPITHHQSRIGNVLHSYCMMHPIAPPIRHMNFDNMQLSHFIEKNFGSHEEQSLNWMVSDYERQIAELRSLGNSQDPTPESVQIQKERDRIEGLYIDLQKSNMVLQRQLQQVQKEHASLQSQVQTQCTYDWNAISENLDDINTLLKRIGQSISDDLSDRYILATFGKQPAEVTTLDAHDKPQLVSWLGYDEHVVKNESLIWSSEQSIGLDAETFFDFSIRAQLCARLLSNIFTPFHPLLESFENDSLTGIYRSIKQQESQYMVGRWRSTTFACITKSKGSSTEDKYIAKLAQDFVLECLNPLVVHFFGFTPGSINWDEQLRAQVHQLFATAYKWNARLKEDVILLGEFEPTAPSFGSNFDGTQMENFNPSPGAFSREARTVLAPLSLGITVREAMGGGNPPKSTIVHKAMVATDVFYLL</sequence>
<dbReference type="InterPro" id="IPR027417">
    <property type="entry name" value="P-loop_NTPase"/>
</dbReference>
<evidence type="ECO:0000256" key="1">
    <source>
        <dbReference type="SAM" id="Coils"/>
    </source>
</evidence>
<dbReference type="GO" id="GO:0005525">
    <property type="term" value="F:GTP binding"/>
    <property type="evidence" value="ECO:0007669"/>
    <property type="project" value="InterPro"/>
</dbReference>
<dbReference type="Gene3D" id="3.40.50.300">
    <property type="entry name" value="P-loop containing nucleotide triphosphate hydrolases"/>
    <property type="match status" value="1"/>
</dbReference>
<feature type="domain" description="G" evidence="2">
    <location>
        <begin position="56"/>
        <end position="115"/>
    </location>
</feature>
<dbReference type="CDD" id="cd00882">
    <property type="entry name" value="Ras_like_GTPase"/>
    <property type="match status" value="1"/>
</dbReference>
<name>A0A8H3AHI2_9AGAM</name>
<evidence type="ECO:0000313" key="3">
    <source>
        <dbReference type="EMBL" id="CAE6421667.1"/>
    </source>
</evidence>
<accession>A0A8H3AHI2</accession>
<organism evidence="3 4">
    <name type="scientific">Rhizoctonia solani</name>
    <dbReference type="NCBI Taxonomy" id="456999"/>
    <lineage>
        <taxon>Eukaryota</taxon>
        <taxon>Fungi</taxon>
        <taxon>Dikarya</taxon>
        <taxon>Basidiomycota</taxon>
        <taxon>Agaricomycotina</taxon>
        <taxon>Agaricomycetes</taxon>
        <taxon>Cantharellales</taxon>
        <taxon>Ceratobasidiaceae</taxon>
        <taxon>Rhizoctonia</taxon>
    </lineage>
</organism>
<protein>
    <recommendedName>
        <fullName evidence="2">G domain-containing protein</fullName>
    </recommendedName>
</protein>
<dbReference type="Pfam" id="PF01926">
    <property type="entry name" value="MMR_HSR1"/>
    <property type="match status" value="1"/>
</dbReference>
<comment type="caution">
    <text evidence="3">The sequence shown here is derived from an EMBL/GenBank/DDBJ whole genome shotgun (WGS) entry which is preliminary data.</text>
</comment>
<gene>
    <name evidence="3" type="ORF">RDB_LOCUS23705</name>
</gene>
<feature type="coiled-coil region" evidence="1">
    <location>
        <begin position="304"/>
        <end position="331"/>
    </location>
</feature>
<dbReference type="AlphaFoldDB" id="A0A8H3AHI2"/>
<dbReference type="EMBL" id="CAJMWX010000624">
    <property type="protein sequence ID" value="CAE6421667.1"/>
    <property type="molecule type" value="Genomic_DNA"/>
</dbReference>
<evidence type="ECO:0000259" key="2">
    <source>
        <dbReference type="Pfam" id="PF01926"/>
    </source>
</evidence>
<dbReference type="InterPro" id="IPR006073">
    <property type="entry name" value="GTP-bd"/>
</dbReference>
<keyword evidence="1" id="KW-0175">Coiled coil</keyword>
<evidence type="ECO:0000313" key="4">
    <source>
        <dbReference type="Proteomes" id="UP000663888"/>
    </source>
</evidence>
<dbReference type="SUPFAM" id="SSF52540">
    <property type="entry name" value="P-loop containing nucleoside triphosphate hydrolases"/>
    <property type="match status" value="1"/>
</dbReference>
<dbReference type="Proteomes" id="UP000663888">
    <property type="component" value="Unassembled WGS sequence"/>
</dbReference>